<organism evidence="2 3">
    <name type="scientific">Necator americanus</name>
    <name type="common">Human hookworm</name>
    <dbReference type="NCBI Taxonomy" id="51031"/>
    <lineage>
        <taxon>Eukaryota</taxon>
        <taxon>Metazoa</taxon>
        <taxon>Ecdysozoa</taxon>
        <taxon>Nematoda</taxon>
        <taxon>Chromadorea</taxon>
        <taxon>Rhabditida</taxon>
        <taxon>Rhabditina</taxon>
        <taxon>Rhabditomorpha</taxon>
        <taxon>Strongyloidea</taxon>
        <taxon>Ancylostomatidae</taxon>
        <taxon>Bunostominae</taxon>
        <taxon>Necator</taxon>
    </lineage>
</organism>
<accession>A0ABR1BKK4</accession>
<feature type="region of interest" description="Disordered" evidence="1">
    <location>
        <begin position="58"/>
        <end position="167"/>
    </location>
</feature>
<sequence>MFTTTTKESMRSFFEEAVASRCIRTRKLNKMSILRYLFPCCFRRQKREELLEKTTQIDEADIKTAEPDNVPPVPPEGRPSLASGESSNLPVSEEQIRRRKDSKPKRERRKIPSKPRRKSSEEIIKSNEQMKKESPEKKKKTKKKSAEKTHSRENTHKSSEDIRADEEAESDFIDYWLTLVEPKQCKVTQSSEKELVVDRTAEVVLSVIQPPPLDLTALPPQIQESIKIKHTTTKKPSRSKESPHSGEKSTPSPAQSGAKIIRSAETSKEPLKSKETLHSAEKNIPSPAESGRKNNRSSESPLPSREGMKTKKLKESCLVIDRKQSKIADQADVVSPASSAIKQQSTPVQKASKQNPQFSQKEARLEPFRTPEVVKNADWDARSNYAQQYMDSKETPYEVNYGRRNEDGLFSHSYKLYDKNYY</sequence>
<feature type="compositionally biased region" description="Polar residues" evidence="1">
    <location>
        <begin position="336"/>
        <end position="360"/>
    </location>
</feature>
<evidence type="ECO:0000313" key="3">
    <source>
        <dbReference type="Proteomes" id="UP001303046"/>
    </source>
</evidence>
<feature type="compositionally biased region" description="Basic and acidic residues" evidence="1">
    <location>
        <begin position="144"/>
        <end position="162"/>
    </location>
</feature>
<feature type="region of interest" description="Disordered" evidence="1">
    <location>
        <begin position="212"/>
        <end position="369"/>
    </location>
</feature>
<feature type="compositionally biased region" description="Basic and acidic residues" evidence="1">
    <location>
        <begin position="306"/>
        <end position="326"/>
    </location>
</feature>
<dbReference type="EMBL" id="JAVFWL010000001">
    <property type="protein sequence ID" value="KAK6726981.1"/>
    <property type="molecule type" value="Genomic_DNA"/>
</dbReference>
<feature type="compositionally biased region" description="Basic residues" evidence="1">
    <location>
        <begin position="228"/>
        <end position="237"/>
    </location>
</feature>
<feature type="compositionally biased region" description="Basic and acidic residues" evidence="1">
    <location>
        <begin position="238"/>
        <end position="247"/>
    </location>
</feature>
<feature type="compositionally biased region" description="Basic and acidic residues" evidence="1">
    <location>
        <begin position="265"/>
        <end position="281"/>
    </location>
</feature>
<evidence type="ECO:0000256" key="1">
    <source>
        <dbReference type="SAM" id="MobiDB-lite"/>
    </source>
</evidence>
<gene>
    <name evidence="2" type="primary">Necator_chrI.g1089</name>
    <name evidence="2" type="ORF">RB195_004965</name>
</gene>
<feature type="compositionally biased region" description="Basic residues" evidence="1">
    <location>
        <begin position="97"/>
        <end position="117"/>
    </location>
</feature>
<evidence type="ECO:0000313" key="2">
    <source>
        <dbReference type="EMBL" id="KAK6726981.1"/>
    </source>
</evidence>
<protein>
    <submittedName>
        <fullName evidence="2">Uncharacterized protein</fullName>
    </submittedName>
</protein>
<proteinExistence type="predicted"/>
<reference evidence="2 3" key="1">
    <citation type="submission" date="2023-08" db="EMBL/GenBank/DDBJ databases">
        <title>A Necator americanus chromosomal reference genome.</title>
        <authorList>
            <person name="Ilik V."/>
            <person name="Petrzelkova K.J."/>
            <person name="Pardy F."/>
            <person name="Fuh T."/>
            <person name="Niatou-Singa F.S."/>
            <person name="Gouil Q."/>
            <person name="Baker L."/>
            <person name="Ritchie M.E."/>
            <person name="Jex A.R."/>
            <person name="Gazzola D."/>
            <person name="Li H."/>
            <person name="Toshio Fujiwara R."/>
            <person name="Zhan B."/>
            <person name="Aroian R.V."/>
            <person name="Pafco B."/>
            <person name="Schwarz E.M."/>
        </authorList>
    </citation>
    <scope>NUCLEOTIDE SEQUENCE [LARGE SCALE GENOMIC DNA]</scope>
    <source>
        <strain evidence="2 3">Aroian</strain>
        <tissue evidence="2">Whole animal</tissue>
    </source>
</reference>
<dbReference type="Proteomes" id="UP001303046">
    <property type="component" value="Unassembled WGS sequence"/>
</dbReference>
<name>A0ABR1BKK4_NECAM</name>
<comment type="caution">
    <text evidence="2">The sequence shown here is derived from an EMBL/GenBank/DDBJ whole genome shotgun (WGS) entry which is preliminary data.</text>
</comment>
<feature type="compositionally biased region" description="Basic and acidic residues" evidence="1">
    <location>
        <begin position="118"/>
        <end position="136"/>
    </location>
</feature>
<keyword evidence="3" id="KW-1185">Reference proteome</keyword>